<dbReference type="EMBL" id="LAZR01017698">
    <property type="protein sequence ID" value="KKL99353.1"/>
    <property type="molecule type" value="Genomic_DNA"/>
</dbReference>
<gene>
    <name evidence="1" type="ORF">LCGC14_1815310</name>
</gene>
<name>A0A0F9GKP0_9ZZZZ</name>
<accession>A0A0F9GKP0</accession>
<evidence type="ECO:0000313" key="1">
    <source>
        <dbReference type="EMBL" id="KKL99353.1"/>
    </source>
</evidence>
<proteinExistence type="predicted"/>
<protein>
    <submittedName>
        <fullName evidence="1">Uncharacterized protein</fullName>
    </submittedName>
</protein>
<comment type="caution">
    <text evidence="1">The sequence shown here is derived from an EMBL/GenBank/DDBJ whole genome shotgun (WGS) entry which is preliminary data.</text>
</comment>
<reference evidence="1" key="1">
    <citation type="journal article" date="2015" name="Nature">
        <title>Complex archaea that bridge the gap between prokaryotes and eukaryotes.</title>
        <authorList>
            <person name="Spang A."/>
            <person name="Saw J.H."/>
            <person name="Jorgensen S.L."/>
            <person name="Zaremba-Niedzwiedzka K."/>
            <person name="Martijn J."/>
            <person name="Lind A.E."/>
            <person name="van Eijk R."/>
            <person name="Schleper C."/>
            <person name="Guy L."/>
            <person name="Ettema T.J."/>
        </authorList>
    </citation>
    <scope>NUCLEOTIDE SEQUENCE</scope>
</reference>
<feature type="non-terminal residue" evidence="1">
    <location>
        <position position="1"/>
    </location>
</feature>
<sequence>VKGVEGKEDSLKANALNEGCGTIIDFEV</sequence>
<dbReference type="AlphaFoldDB" id="A0A0F9GKP0"/>
<organism evidence="1">
    <name type="scientific">marine sediment metagenome</name>
    <dbReference type="NCBI Taxonomy" id="412755"/>
    <lineage>
        <taxon>unclassified sequences</taxon>
        <taxon>metagenomes</taxon>
        <taxon>ecological metagenomes</taxon>
    </lineage>
</organism>